<dbReference type="InterPro" id="IPR036554">
    <property type="entry name" value="GHMP_kinase_C_sf"/>
</dbReference>
<comment type="caution">
    <text evidence="12">The sequence shown here is derived from an EMBL/GenBank/DDBJ whole genome shotgun (WGS) entry which is preliminary data.</text>
</comment>
<feature type="domain" description="GHMP kinase N-terminal" evidence="10">
    <location>
        <begin position="67"/>
        <end position="150"/>
    </location>
</feature>
<dbReference type="Proteomes" id="UP001299220">
    <property type="component" value="Unassembled WGS sequence"/>
</dbReference>
<keyword evidence="4 9" id="KW-0808">Transferase</keyword>
<dbReference type="InterPro" id="IPR020568">
    <property type="entry name" value="Ribosomal_Su5_D2-typ_SF"/>
</dbReference>
<keyword evidence="13" id="KW-1185">Reference proteome</keyword>
<dbReference type="Gene3D" id="3.30.70.890">
    <property type="entry name" value="GHMP kinase, C-terminal domain"/>
    <property type="match status" value="1"/>
</dbReference>
<sequence length="297" mass="32217">MQSVEVNAYAKINLSLDITGRREDGYHTVDMVMQSISLCDRVRVSLNDSGQIRLSCSKSHIPLDGRNTAFKAAQYFLDVTGLPFGADIHIEKHIPDQAGMGGGSADAAAVLRALNRLCTEICGEEPLNTAELLYLGMRIGADVPFCILNGTRRCEGVGEIMTPLAPMEPCVLLIVKPNVGVSTPEAYRQCDTMPDLGMRYTRNMVRAIERRSLEDIALCLGNRFDDALQLPQVLAIKALLRRNGAMNALMTGSGSAVFGIFQNEESALQAQTAAAAQLGETFLAYPISAEEAQNMVF</sequence>
<keyword evidence="9" id="KW-0414">Isoprene biosynthesis</keyword>
<evidence type="ECO:0000256" key="5">
    <source>
        <dbReference type="ARBA" id="ARBA00022741"/>
    </source>
</evidence>
<comment type="function">
    <text evidence="9">Catalyzes the phosphorylation of the position 2 hydroxy group of 4-diphosphocytidyl-2C-methyl-D-erythritol.</text>
</comment>
<feature type="binding site" evidence="9">
    <location>
        <begin position="95"/>
        <end position="105"/>
    </location>
    <ligand>
        <name>ATP</name>
        <dbReference type="ChEBI" id="CHEBI:30616"/>
    </ligand>
</feature>
<dbReference type="Pfam" id="PF00288">
    <property type="entry name" value="GHMP_kinases_N"/>
    <property type="match status" value="1"/>
</dbReference>
<dbReference type="SUPFAM" id="SSF54211">
    <property type="entry name" value="Ribosomal protein S5 domain 2-like"/>
    <property type="match status" value="1"/>
</dbReference>
<dbReference type="InterPro" id="IPR004424">
    <property type="entry name" value="IspE"/>
</dbReference>
<evidence type="ECO:0000256" key="9">
    <source>
        <dbReference type="HAMAP-Rule" id="MF_00061"/>
    </source>
</evidence>
<reference evidence="12 13" key="1">
    <citation type="submission" date="2020-12" db="EMBL/GenBank/DDBJ databases">
        <title>Whole genome sequences of gut porcine anaerobes.</title>
        <authorList>
            <person name="Kubasova T."/>
            <person name="Jahodarova E."/>
            <person name="Rychlik I."/>
        </authorList>
    </citation>
    <scope>NUCLEOTIDE SEQUENCE [LARGE SCALE GENOMIC DNA]</scope>
    <source>
        <strain evidence="12 13">An867</strain>
    </source>
</reference>
<dbReference type="NCBIfam" id="TIGR00154">
    <property type="entry name" value="ispE"/>
    <property type="match status" value="1"/>
</dbReference>
<comment type="similarity">
    <text evidence="1 9">Belongs to the GHMP kinase family. IspE subfamily.</text>
</comment>
<proteinExistence type="inferred from homology"/>
<keyword evidence="6 9" id="KW-0418">Kinase</keyword>
<accession>A0ABS9CKF3</accession>
<dbReference type="Pfam" id="PF08544">
    <property type="entry name" value="GHMP_kinases_C"/>
    <property type="match status" value="1"/>
</dbReference>
<dbReference type="GO" id="GO:0050515">
    <property type="term" value="F:4-(cytidine 5'-diphospho)-2-C-methyl-D-erythritol kinase activity"/>
    <property type="evidence" value="ECO:0007669"/>
    <property type="project" value="UniProtKB-EC"/>
</dbReference>
<dbReference type="InterPro" id="IPR013750">
    <property type="entry name" value="GHMP_kinase_C_dom"/>
</dbReference>
<dbReference type="PIRSF" id="PIRSF010376">
    <property type="entry name" value="IspE"/>
    <property type="match status" value="1"/>
</dbReference>
<keyword evidence="7 9" id="KW-0067">ATP-binding</keyword>
<dbReference type="HAMAP" id="MF_00061">
    <property type="entry name" value="IspE"/>
    <property type="match status" value="1"/>
</dbReference>
<evidence type="ECO:0000256" key="2">
    <source>
        <dbReference type="ARBA" id="ARBA00012052"/>
    </source>
</evidence>
<comment type="catalytic activity">
    <reaction evidence="9">
        <text>4-CDP-2-C-methyl-D-erythritol + ATP = 4-CDP-2-C-methyl-D-erythritol 2-phosphate + ADP + H(+)</text>
        <dbReference type="Rhea" id="RHEA:18437"/>
        <dbReference type="ChEBI" id="CHEBI:15378"/>
        <dbReference type="ChEBI" id="CHEBI:30616"/>
        <dbReference type="ChEBI" id="CHEBI:57823"/>
        <dbReference type="ChEBI" id="CHEBI:57919"/>
        <dbReference type="ChEBI" id="CHEBI:456216"/>
        <dbReference type="EC" id="2.7.1.148"/>
    </reaction>
</comment>
<evidence type="ECO:0000256" key="4">
    <source>
        <dbReference type="ARBA" id="ARBA00022679"/>
    </source>
</evidence>
<evidence type="ECO:0000256" key="1">
    <source>
        <dbReference type="ARBA" id="ARBA00009684"/>
    </source>
</evidence>
<dbReference type="PANTHER" id="PTHR43527:SF2">
    <property type="entry name" value="4-DIPHOSPHOCYTIDYL-2-C-METHYL-D-ERYTHRITOL KINASE, CHLOROPLASTIC"/>
    <property type="match status" value="1"/>
</dbReference>
<dbReference type="RefSeq" id="WP_235322536.1">
    <property type="nucleotide sequence ID" value="NZ_JAFBIT010000001.1"/>
</dbReference>
<organism evidence="12 13">
    <name type="scientific">Anaeromassilibacillus senegalensis</name>
    <dbReference type="NCBI Taxonomy" id="1673717"/>
    <lineage>
        <taxon>Bacteria</taxon>
        <taxon>Bacillati</taxon>
        <taxon>Bacillota</taxon>
        <taxon>Clostridia</taxon>
        <taxon>Eubacteriales</taxon>
        <taxon>Acutalibacteraceae</taxon>
        <taxon>Anaeromassilibacillus</taxon>
    </lineage>
</organism>
<evidence type="ECO:0000256" key="8">
    <source>
        <dbReference type="ARBA" id="ARBA00032554"/>
    </source>
</evidence>
<evidence type="ECO:0000256" key="6">
    <source>
        <dbReference type="ARBA" id="ARBA00022777"/>
    </source>
</evidence>
<feature type="active site" evidence="9">
    <location>
        <position position="11"/>
    </location>
</feature>
<dbReference type="EC" id="2.7.1.148" evidence="2 9"/>
<evidence type="ECO:0000259" key="10">
    <source>
        <dbReference type="Pfam" id="PF00288"/>
    </source>
</evidence>
<gene>
    <name evidence="9 12" type="primary">ispE</name>
    <name evidence="12" type="ORF">JQM67_02735</name>
</gene>
<dbReference type="EMBL" id="JAFBIT010000001">
    <property type="protein sequence ID" value="MCF2651524.1"/>
    <property type="molecule type" value="Genomic_DNA"/>
</dbReference>
<protein>
    <recommendedName>
        <fullName evidence="3 9">4-diphosphocytidyl-2-C-methyl-D-erythritol kinase</fullName>
        <shortName evidence="9">CMK</shortName>
        <ecNumber evidence="2 9">2.7.1.148</ecNumber>
    </recommendedName>
    <alternativeName>
        <fullName evidence="8 9">4-(cytidine-5'-diphospho)-2-C-methyl-D-erythritol kinase</fullName>
    </alternativeName>
</protein>
<dbReference type="InterPro" id="IPR014721">
    <property type="entry name" value="Ribsml_uS5_D2-typ_fold_subgr"/>
</dbReference>
<evidence type="ECO:0000256" key="7">
    <source>
        <dbReference type="ARBA" id="ARBA00022840"/>
    </source>
</evidence>
<keyword evidence="5 9" id="KW-0547">Nucleotide-binding</keyword>
<dbReference type="SUPFAM" id="SSF55060">
    <property type="entry name" value="GHMP Kinase, C-terminal domain"/>
    <property type="match status" value="1"/>
</dbReference>
<evidence type="ECO:0000259" key="11">
    <source>
        <dbReference type="Pfam" id="PF08544"/>
    </source>
</evidence>
<evidence type="ECO:0000313" key="13">
    <source>
        <dbReference type="Proteomes" id="UP001299220"/>
    </source>
</evidence>
<evidence type="ECO:0000256" key="3">
    <source>
        <dbReference type="ARBA" id="ARBA00017473"/>
    </source>
</evidence>
<dbReference type="Gene3D" id="3.30.230.10">
    <property type="match status" value="1"/>
</dbReference>
<comment type="pathway">
    <text evidence="9">Isoprenoid biosynthesis; isopentenyl diphosphate biosynthesis via DXP pathway; isopentenyl diphosphate from 1-deoxy-D-xylulose 5-phosphate: step 3/6.</text>
</comment>
<name>A0ABS9CKF3_9FIRM</name>
<feature type="active site" evidence="9">
    <location>
        <position position="142"/>
    </location>
</feature>
<dbReference type="InterPro" id="IPR006204">
    <property type="entry name" value="GHMP_kinase_N_dom"/>
</dbReference>
<dbReference type="PANTHER" id="PTHR43527">
    <property type="entry name" value="4-DIPHOSPHOCYTIDYL-2-C-METHYL-D-ERYTHRITOL KINASE, CHLOROPLASTIC"/>
    <property type="match status" value="1"/>
</dbReference>
<evidence type="ECO:0000313" key="12">
    <source>
        <dbReference type="EMBL" id="MCF2651524.1"/>
    </source>
</evidence>
<feature type="domain" description="GHMP kinase C-terminal" evidence="11">
    <location>
        <begin position="204"/>
        <end position="277"/>
    </location>
</feature>